<feature type="domain" description="Fibronectin type-III" evidence="3">
    <location>
        <begin position="572"/>
        <end position="664"/>
    </location>
</feature>
<dbReference type="RefSeq" id="WP_134372146.1">
    <property type="nucleotide sequence ID" value="NZ_SOGO01000010.1"/>
</dbReference>
<dbReference type="PROSITE" id="PS50853">
    <property type="entry name" value="FN3"/>
    <property type="match status" value="1"/>
</dbReference>
<gene>
    <name evidence="4" type="ORF">E3T25_03235</name>
</gene>
<protein>
    <recommendedName>
        <fullName evidence="3">Fibronectin type-III domain-containing protein</fullName>
    </recommendedName>
</protein>
<reference evidence="4 5" key="1">
    <citation type="submission" date="2019-03" db="EMBL/GenBank/DDBJ databases">
        <title>Genomics of glacier-inhabiting Cryobacterium strains.</title>
        <authorList>
            <person name="Liu Q."/>
            <person name="Xin Y.-H."/>
        </authorList>
    </citation>
    <scope>NUCLEOTIDE SEQUENCE [LARGE SCALE GENOMIC DNA]</scope>
    <source>
        <strain evidence="4 5">TMT2-16</strain>
    </source>
</reference>
<dbReference type="Gene3D" id="2.60.40.10">
    <property type="entry name" value="Immunoglobulins"/>
    <property type="match status" value="1"/>
</dbReference>
<name>A0ABY2JHP5_9MICO</name>
<evidence type="ECO:0000259" key="3">
    <source>
        <dbReference type="PROSITE" id="PS50853"/>
    </source>
</evidence>
<dbReference type="Proteomes" id="UP000297851">
    <property type="component" value="Unassembled WGS sequence"/>
</dbReference>
<dbReference type="Pfam" id="PF00041">
    <property type="entry name" value="fn3"/>
    <property type="match status" value="1"/>
</dbReference>
<evidence type="ECO:0000256" key="1">
    <source>
        <dbReference type="ARBA" id="ARBA00023295"/>
    </source>
</evidence>
<dbReference type="InterPro" id="IPR007253">
    <property type="entry name" value="Cell_wall-bd_2"/>
</dbReference>
<evidence type="ECO:0000313" key="4">
    <source>
        <dbReference type="EMBL" id="TFD06105.1"/>
    </source>
</evidence>
<organism evidence="4 5">
    <name type="scientific">Cryobacterium sandaracinum</name>
    <dbReference type="NCBI Taxonomy" id="1259247"/>
    <lineage>
        <taxon>Bacteria</taxon>
        <taxon>Bacillati</taxon>
        <taxon>Actinomycetota</taxon>
        <taxon>Actinomycetes</taxon>
        <taxon>Micrococcales</taxon>
        <taxon>Microbacteriaceae</taxon>
        <taxon>Cryobacterium</taxon>
    </lineage>
</organism>
<evidence type="ECO:0000313" key="5">
    <source>
        <dbReference type="Proteomes" id="UP000297851"/>
    </source>
</evidence>
<dbReference type="InterPro" id="IPR036116">
    <property type="entry name" value="FN3_sf"/>
</dbReference>
<dbReference type="CDD" id="cd00063">
    <property type="entry name" value="FN3"/>
    <property type="match status" value="1"/>
</dbReference>
<keyword evidence="2" id="KW-0119">Carbohydrate metabolism</keyword>
<dbReference type="InterPro" id="IPR051922">
    <property type="entry name" value="Bact_Sporulation_Assoc"/>
</dbReference>
<evidence type="ECO:0000256" key="2">
    <source>
        <dbReference type="ARBA" id="ARBA00023326"/>
    </source>
</evidence>
<sequence>MGRLRWARQHAAILVTVALGVTLTPGGAAFGLGDEPVFGAEVPASVSFENDMVMPEDLGLPAASEAPEPDGALPFSIAPLAQSVHTVDVAVVTPAGWKGSVVPLAGWDEWGSSMVLDDAGIRSLMEQTGKYWKSQTNGQVASVTVSPKILRYSSELDCADYSGLWDEASAEFGKGDWDYLNVKSQHLVVFVPSDCPAQASGMGTVGGPSASVSTANGGEIWIRSAGVDVMAHEFGHNLGLFHSKEHYCADSRLAELQLTEDCTDHDYGDAYDIMGSSASIFDSVSAPTALNATNKYRLNALASGEELAVTLPTGVSAGETTSVLSSTGQTSGRRNLRVTDPQTNRVYFVEFRGGDGFDAAARYATQLDRASPIGIGVRVLAIHDRASTVLQTFDPATVTGRRQYLKTGERLTLPSGGVTVTVLNIAGGVATVKVALSRVPAPALAVDTQAPQLMAFDFTPKMVTAGTGLKKITVTARVTDDVSGLVTPVFDLRQDGGNGWTSILASNSRMSLSSGTPQNGIYQHTVELQTDYLTPGAWEVALRPLTDMAGNAGSSDPLTGFPHTFTVSPPAVPTVPAAAINVTAVAGDASAVVSWIAPANDGTPVTSYTVTATPGGATVTTGGALTATLTGLTNGTSYRFSVTADNSVGASAASAPSNAVTPVLPVPVVPKVPIPAVLRLSGADRFAASASISEASFNPGVSVAYIANGLKFPDALSGAPVAGKNNAPVLLVTADGIPATIATELKRLKPKKIVILGGTASVNAAVQKSLQAFAPVERLAGADRFDASAAISAKNFSEGVPVAYIANGLKFPDALSGAPVAGKNNSPVLLVTADSIPASITAELKRLKPKKIVVLGGTASVSAQVQKSLQAFAPVNVPVERLAGADRFDASAAISKANFTAVVPVVYVANGLKFPDALSGAPVAGKNKAPVLLVTADGIPASIVAELKRLKPAKIVVLGGTASVSEAVEKQLAAYIR</sequence>
<keyword evidence="1" id="KW-0326">Glycosidase</keyword>
<dbReference type="Gene3D" id="3.40.50.12090">
    <property type="match status" value="2"/>
</dbReference>
<dbReference type="EMBL" id="SOGO01000010">
    <property type="protein sequence ID" value="TFD06105.1"/>
    <property type="molecule type" value="Genomic_DNA"/>
</dbReference>
<keyword evidence="5" id="KW-1185">Reference proteome</keyword>
<dbReference type="InterPro" id="IPR024079">
    <property type="entry name" value="MetalloPept_cat_dom_sf"/>
</dbReference>
<keyword evidence="2" id="KW-0624">Polysaccharide degradation</keyword>
<dbReference type="PANTHER" id="PTHR30032">
    <property type="entry name" value="N-ACETYLMURAMOYL-L-ALANINE AMIDASE-RELATED"/>
    <property type="match status" value="1"/>
</dbReference>
<dbReference type="PANTHER" id="PTHR30032:SF8">
    <property type="entry name" value="GERMINATION-SPECIFIC N-ACETYLMURAMOYL-L-ALANINE AMIDASE"/>
    <property type="match status" value="1"/>
</dbReference>
<dbReference type="SUPFAM" id="SSF55486">
    <property type="entry name" value="Metalloproteases ('zincins'), catalytic domain"/>
    <property type="match status" value="1"/>
</dbReference>
<keyword evidence="1" id="KW-0378">Hydrolase</keyword>
<accession>A0ABY2JHP5</accession>
<dbReference type="Pfam" id="PF04122">
    <property type="entry name" value="CW_binding_2"/>
    <property type="match status" value="3"/>
</dbReference>
<dbReference type="Gene3D" id="3.40.390.10">
    <property type="entry name" value="Collagenase (Catalytic Domain)"/>
    <property type="match status" value="1"/>
</dbReference>
<dbReference type="InterPro" id="IPR003961">
    <property type="entry name" value="FN3_dom"/>
</dbReference>
<dbReference type="SMART" id="SM00060">
    <property type="entry name" value="FN3"/>
    <property type="match status" value="1"/>
</dbReference>
<comment type="caution">
    <text evidence="4">The sequence shown here is derived from an EMBL/GenBank/DDBJ whole genome shotgun (WGS) entry which is preliminary data.</text>
</comment>
<dbReference type="InterPro" id="IPR013783">
    <property type="entry name" value="Ig-like_fold"/>
</dbReference>
<proteinExistence type="predicted"/>
<dbReference type="SUPFAM" id="SSF49265">
    <property type="entry name" value="Fibronectin type III"/>
    <property type="match status" value="1"/>
</dbReference>